<dbReference type="Proteomes" id="UP000291084">
    <property type="component" value="Chromosome 8"/>
</dbReference>
<feature type="non-terminal residue" evidence="2">
    <location>
        <position position="1"/>
    </location>
</feature>
<organism evidence="2 3">
    <name type="scientific">Vigna angularis var. angularis</name>
    <dbReference type="NCBI Taxonomy" id="157739"/>
    <lineage>
        <taxon>Eukaryota</taxon>
        <taxon>Viridiplantae</taxon>
        <taxon>Streptophyta</taxon>
        <taxon>Embryophyta</taxon>
        <taxon>Tracheophyta</taxon>
        <taxon>Spermatophyta</taxon>
        <taxon>Magnoliopsida</taxon>
        <taxon>eudicotyledons</taxon>
        <taxon>Gunneridae</taxon>
        <taxon>Pentapetalae</taxon>
        <taxon>rosids</taxon>
        <taxon>fabids</taxon>
        <taxon>Fabales</taxon>
        <taxon>Fabaceae</taxon>
        <taxon>Papilionoideae</taxon>
        <taxon>50 kb inversion clade</taxon>
        <taxon>NPAAA clade</taxon>
        <taxon>indigoferoid/millettioid clade</taxon>
        <taxon>Phaseoleae</taxon>
        <taxon>Vigna</taxon>
    </lineage>
</organism>
<accession>A0A0S3SRJ8</accession>
<evidence type="ECO:0000313" key="2">
    <source>
        <dbReference type="EMBL" id="BAT95452.1"/>
    </source>
</evidence>
<keyword evidence="3" id="KW-1185">Reference proteome</keyword>
<evidence type="ECO:0000313" key="3">
    <source>
        <dbReference type="Proteomes" id="UP000291084"/>
    </source>
</evidence>
<feature type="region of interest" description="Disordered" evidence="1">
    <location>
        <begin position="71"/>
        <end position="100"/>
    </location>
</feature>
<evidence type="ECO:0000256" key="1">
    <source>
        <dbReference type="SAM" id="MobiDB-lite"/>
    </source>
</evidence>
<sequence length="100" mass="11725">TKKRRGKEHEGHTRIAFVAPVGLRFWLRRRRHRRCFPLRMIMNLKGRHPPRLHEPAQPPEMLALFTTPLCQQKMEGTDDAQTKGNQTKEEKFGREPNEGG</sequence>
<reference evidence="2 3" key="1">
    <citation type="journal article" date="2015" name="Sci. Rep.">
        <title>The power of single molecule real-time sequencing technology in the de novo assembly of a eukaryotic genome.</title>
        <authorList>
            <person name="Sakai H."/>
            <person name="Naito K."/>
            <person name="Ogiso-Tanaka E."/>
            <person name="Takahashi Y."/>
            <person name="Iseki K."/>
            <person name="Muto C."/>
            <person name="Satou K."/>
            <person name="Teruya K."/>
            <person name="Shiroma A."/>
            <person name="Shimoji M."/>
            <person name="Hirano T."/>
            <person name="Itoh T."/>
            <person name="Kaga A."/>
            <person name="Tomooka N."/>
        </authorList>
    </citation>
    <scope>NUCLEOTIDE SEQUENCE [LARGE SCALE GENOMIC DNA]</scope>
    <source>
        <strain evidence="3">cv. Shumari</strain>
    </source>
</reference>
<dbReference type="AlphaFoldDB" id="A0A0S3SRJ8"/>
<proteinExistence type="predicted"/>
<feature type="compositionally biased region" description="Basic and acidic residues" evidence="1">
    <location>
        <begin position="86"/>
        <end position="100"/>
    </location>
</feature>
<protein>
    <submittedName>
        <fullName evidence="2">Uncharacterized protein</fullName>
    </submittedName>
</protein>
<dbReference type="EMBL" id="AP015041">
    <property type="protein sequence ID" value="BAT95452.1"/>
    <property type="molecule type" value="Genomic_DNA"/>
</dbReference>
<name>A0A0S3SRJ8_PHAAN</name>
<gene>
    <name evidence="2" type="primary">Vigan.08G218500</name>
    <name evidence="2" type="ORF">VIGAN_08218500</name>
</gene>